<reference evidence="5" key="1">
    <citation type="journal article" date="2006" name="Proc. Natl. Acad. Sci. U.S.A.">
        <title>Genome analysis of the smallest free-living eukaryote Ostreococcus tauri unveils many unique features.</title>
        <authorList>
            <person name="Derelle E."/>
            <person name="Ferraz C."/>
            <person name="Rombauts S."/>
            <person name="Rouze P."/>
            <person name="Worden A.Z."/>
            <person name="Robbens S."/>
            <person name="Partensky F."/>
            <person name="Degroeve S."/>
            <person name="Echeynie S."/>
            <person name="Cooke R."/>
            <person name="Saeys Y."/>
            <person name="Wuyts J."/>
            <person name="Jabbari K."/>
            <person name="Bowler C."/>
            <person name="Panaud O."/>
            <person name="Piegu B."/>
            <person name="Ball S.G."/>
            <person name="Ral J.-P."/>
            <person name="Bouget F.-Y."/>
            <person name="Piganeau G."/>
            <person name="De Baets B."/>
            <person name="Picard A."/>
            <person name="Delseny M."/>
            <person name="Demaille J."/>
            <person name="Van de Peer Y."/>
            <person name="Moreau H."/>
        </authorList>
    </citation>
    <scope>NUCLEOTIDE SEQUENCE [LARGE SCALE GENOMIC DNA]</scope>
    <source>
        <strain evidence="5">OTTH 0595 / CCAP 157/2 / RCC745</strain>
    </source>
</reference>
<evidence type="ECO:0000259" key="3">
    <source>
        <dbReference type="Pfam" id="PF17780"/>
    </source>
</evidence>
<keyword evidence="5" id="KW-1185">Reference proteome</keyword>
<feature type="compositionally biased region" description="Polar residues" evidence="2">
    <location>
        <begin position="241"/>
        <end position="263"/>
    </location>
</feature>
<dbReference type="OrthoDB" id="191651at2759"/>
<dbReference type="RefSeq" id="XP_022839066.1">
    <property type="nucleotide sequence ID" value="XM_022984323.1"/>
</dbReference>
<evidence type="ECO:0000256" key="1">
    <source>
        <dbReference type="SAM" id="Coils"/>
    </source>
</evidence>
<dbReference type="PANTHER" id="PTHR13173">
    <property type="entry name" value="WW DOMAIN BINDING PROTEIN 4"/>
    <property type="match status" value="1"/>
</dbReference>
<feature type="region of interest" description="Disordered" evidence="2">
    <location>
        <begin position="173"/>
        <end position="192"/>
    </location>
</feature>
<protein>
    <submittedName>
        <fullName evidence="4">Unnamed product</fullName>
    </submittedName>
</protein>
<dbReference type="GO" id="GO:0071011">
    <property type="term" value="C:precatalytic spliceosome"/>
    <property type="evidence" value="ECO:0007669"/>
    <property type="project" value="TreeGrafter"/>
</dbReference>
<proteinExistence type="predicted"/>
<evidence type="ECO:0000256" key="2">
    <source>
        <dbReference type="SAM" id="MobiDB-lite"/>
    </source>
</evidence>
<dbReference type="InterPro" id="IPR040023">
    <property type="entry name" value="WBP4"/>
</dbReference>
<dbReference type="InterPro" id="IPR041591">
    <property type="entry name" value="OCRE"/>
</dbReference>
<dbReference type="KEGG" id="ota:OT_ostta05g03680"/>
<feature type="compositionally biased region" description="Basic and acidic residues" evidence="2">
    <location>
        <begin position="32"/>
        <end position="62"/>
    </location>
</feature>
<dbReference type="GO" id="GO:0003723">
    <property type="term" value="F:RNA binding"/>
    <property type="evidence" value="ECO:0007669"/>
    <property type="project" value="TreeGrafter"/>
</dbReference>
<keyword evidence="1" id="KW-0175">Coiled coil</keyword>
<feature type="region of interest" description="Disordered" evidence="2">
    <location>
        <begin position="315"/>
        <end position="342"/>
    </location>
</feature>
<dbReference type="Proteomes" id="UP000009170">
    <property type="component" value="Unassembled WGS sequence"/>
</dbReference>
<dbReference type="InParanoid" id="A0A090M5Y1"/>
<feature type="coiled-coil region" evidence="1">
    <location>
        <begin position="101"/>
        <end position="132"/>
    </location>
</feature>
<dbReference type="PANTHER" id="PTHR13173:SF10">
    <property type="entry name" value="WW DOMAIN-BINDING PROTEIN 4"/>
    <property type="match status" value="1"/>
</dbReference>
<evidence type="ECO:0000313" key="4">
    <source>
        <dbReference type="EMBL" id="CEF98077.1"/>
    </source>
</evidence>
<organism evidence="4 5">
    <name type="scientific">Ostreococcus tauri</name>
    <name type="common">Marine green alga</name>
    <dbReference type="NCBI Taxonomy" id="70448"/>
    <lineage>
        <taxon>Eukaryota</taxon>
        <taxon>Viridiplantae</taxon>
        <taxon>Chlorophyta</taxon>
        <taxon>Mamiellophyceae</taxon>
        <taxon>Mamiellales</taxon>
        <taxon>Bathycoccaceae</taxon>
        <taxon>Ostreococcus</taxon>
    </lineage>
</organism>
<sequence>MASEYFSASRADWCALCKCFVQPHGNAKRMHERSEKHKKNVEQKLKDIRQKEVNEKKESDKLKKDMAEIEAKATEAYAADLVAAGRLSEAAALQAKPVTAAARLKEQETNAKKELETALEREMHAREEEEYRAAQVLGAWKFDDRSKYYWHAKSSCYFDPKTKMYFNNTTKAWSKGAPESAPPPPSEAATVAQPSGQYALNPYARGVVAPAASSEKQDNPKPTAQQAIAAAMALNQRPAARTSSMVSATSTVPNNSEEPSVNRTTTTSMFNLGFGANHPKFEAAKAKTQTGAARAFAATGGRSFKAQLIEDYNTSLSGADASKKRPATAMSTKNAKLAKDEAEALKRREAARARVEARTKKAYGLG</sequence>
<feature type="region of interest" description="Disordered" evidence="2">
    <location>
        <begin position="29"/>
        <end position="62"/>
    </location>
</feature>
<dbReference type="EMBL" id="CAID01000005">
    <property type="protein sequence ID" value="CEF98077.1"/>
    <property type="molecule type" value="Genomic_DNA"/>
</dbReference>
<dbReference type="STRING" id="70448.A0A090M5Y1"/>
<dbReference type="GO" id="GO:0000398">
    <property type="term" value="P:mRNA splicing, via spliceosome"/>
    <property type="evidence" value="ECO:0007669"/>
    <property type="project" value="InterPro"/>
</dbReference>
<dbReference type="Pfam" id="PF17780">
    <property type="entry name" value="OCRE"/>
    <property type="match status" value="1"/>
</dbReference>
<dbReference type="AlphaFoldDB" id="A0A090M5Y1"/>
<feature type="region of interest" description="Disordered" evidence="2">
    <location>
        <begin position="235"/>
        <end position="263"/>
    </location>
</feature>
<feature type="domain" description="OCRE" evidence="3">
    <location>
        <begin position="140"/>
        <end position="174"/>
    </location>
</feature>
<accession>A0A090M5Y1</accession>
<gene>
    <name evidence="4" type="ORF">OT_ostta05g03680</name>
</gene>
<dbReference type="GeneID" id="9834448"/>
<reference evidence="4 5" key="2">
    <citation type="journal article" date="2014" name="BMC Genomics">
        <title>An improved genome of the model marine alga Ostreococcus tauri unfolds by assessing Illumina de novo assemblies.</title>
        <authorList>
            <person name="Blanc-Mathieu R."/>
            <person name="Verhelst B."/>
            <person name="Derelle E."/>
            <person name="Rombauts S."/>
            <person name="Bouget F.Y."/>
            <person name="Carre I."/>
            <person name="Chateau A."/>
            <person name="Eyre-Walker A."/>
            <person name="Grimsley N."/>
            <person name="Moreau H."/>
            <person name="Piegu B."/>
            <person name="Rivals E."/>
            <person name="Schackwitz W."/>
            <person name="Van de Peer Y."/>
            <person name="Piganeau G."/>
        </authorList>
    </citation>
    <scope>NUCLEOTIDE SEQUENCE [LARGE SCALE GENOMIC DNA]</scope>
    <source>
        <strain evidence="5">OTTH 0595 / CCAP 157/2 / RCC745</strain>
    </source>
</reference>
<comment type="caution">
    <text evidence="4">The sequence shown here is derived from an EMBL/GenBank/DDBJ whole genome shotgun (WGS) entry which is preliminary data.</text>
</comment>
<name>A0A090M5Y1_OSTTA</name>
<evidence type="ECO:0000313" key="5">
    <source>
        <dbReference type="Proteomes" id="UP000009170"/>
    </source>
</evidence>